<sequence>MVGMHCMPECRWQPLDAFIENYEHWSSRVSKHFGKDFNFFKQHAASHVRDTRDKATTDHGSACPGEGFQQEVLKAYLQTNCSIARIRMTVDNLDRARHEADPQDTAYWAFGASVPGGLVNSRLVQNANRGSPVFRNFDFRLRTFLSEVYRAQGEHYWYEASSAPTARTSHLRTGVMHGTPSGAIARFTSAVTPASW</sequence>
<dbReference type="AlphaFoldDB" id="A0AAD7NKD3"/>
<dbReference type="EMBL" id="JARJLG010000038">
    <property type="protein sequence ID" value="KAJ7764182.1"/>
    <property type="molecule type" value="Genomic_DNA"/>
</dbReference>
<name>A0AAD7NKD3_9AGAR</name>
<proteinExistence type="predicted"/>
<gene>
    <name evidence="1" type="ORF">DFH07DRAFT_770589</name>
</gene>
<evidence type="ECO:0000313" key="1">
    <source>
        <dbReference type="EMBL" id="KAJ7764182.1"/>
    </source>
</evidence>
<keyword evidence="2" id="KW-1185">Reference proteome</keyword>
<reference evidence="1" key="1">
    <citation type="submission" date="2023-03" db="EMBL/GenBank/DDBJ databases">
        <title>Massive genome expansion in bonnet fungi (Mycena s.s.) driven by repeated elements and novel gene families across ecological guilds.</title>
        <authorList>
            <consortium name="Lawrence Berkeley National Laboratory"/>
            <person name="Harder C.B."/>
            <person name="Miyauchi S."/>
            <person name="Viragh M."/>
            <person name="Kuo A."/>
            <person name="Thoen E."/>
            <person name="Andreopoulos B."/>
            <person name="Lu D."/>
            <person name="Skrede I."/>
            <person name="Drula E."/>
            <person name="Henrissat B."/>
            <person name="Morin E."/>
            <person name="Kohler A."/>
            <person name="Barry K."/>
            <person name="LaButti K."/>
            <person name="Morin E."/>
            <person name="Salamov A."/>
            <person name="Lipzen A."/>
            <person name="Mereny Z."/>
            <person name="Hegedus B."/>
            <person name="Baldrian P."/>
            <person name="Stursova M."/>
            <person name="Weitz H."/>
            <person name="Taylor A."/>
            <person name="Grigoriev I.V."/>
            <person name="Nagy L.G."/>
            <person name="Martin F."/>
            <person name="Kauserud H."/>
        </authorList>
    </citation>
    <scope>NUCLEOTIDE SEQUENCE</scope>
    <source>
        <strain evidence="1">CBHHK188m</strain>
    </source>
</reference>
<comment type="caution">
    <text evidence="1">The sequence shown here is derived from an EMBL/GenBank/DDBJ whole genome shotgun (WGS) entry which is preliminary data.</text>
</comment>
<dbReference type="Proteomes" id="UP001215280">
    <property type="component" value="Unassembled WGS sequence"/>
</dbReference>
<organism evidence="1 2">
    <name type="scientific">Mycena maculata</name>
    <dbReference type="NCBI Taxonomy" id="230809"/>
    <lineage>
        <taxon>Eukaryota</taxon>
        <taxon>Fungi</taxon>
        <taxon>Dikarya</taxon>
        <taxon>Basidiomycota</taxon>
        <taxon>Agaricomycotina</taxon>
        <taxon>Agaricomycetes</taxon>
        <taxon>Agaricomycetidae</taxon>
        <taxon>Agaricales</taxon>
        <taxon>Marasmiineae</taxon>
        <taxon>Mycenaceae</taxon>
        <taxon>Mycena</taxon>
    </lineage>
</organism>
<protein>
    <submittedName>
        <fullName evidence="1">Uncharacterized protein</fullName>
    </submittedName>
</protein>
<accession>A0AAD7NKD3</accession>
<evidence type="ECO:0000313" key="2">
    <source>
        <dbReference type="Proteomes" id="UP001215280"/>
    </source>
</evidence>